<accession>A0A919E9S5</accession>
<dbReference type="InterPro" id="IPR050281">
    <property type="entry name" value="Flavin_monoamine_oxidase"/>
</dbReference>
<dbReference type="InterPro" id="IPR001613">
    <property type="entry name" value="Flavin_amine_oxidase"/>
</dbReference>
<dbReference type="InterPro" id="IPR036188">
    <property type="entry name" value="FAD/NAD-bd_sf"/>
</dbReference>
<dbReference type="SUPFAM" id="SSF54373">
    <property type="entry name" value="FAD-linked reductases, C-terminal domain"/>
    <property type="match status" value="1"/>
</dbReference>
<keyword evidence="6" id="KW-1185">Reference proteome</keyword>
<gene>
    <name evidence="5" type="ORF">GCM10010218_11760</name>
</gene>
<dbReference type="AlphaFoldDB" id="A0A919E9S5"/>
<dbReference type="Gene3D" id="3.90.660.10">
    <property type="match status" value="1"/>
</dbReference>
<comment type="caution">
    <text evidence="5">The sequence shown here is derived from an EMBL/GenBank/DDBJ whole genome shotgun (WGS) entry which is preliminary data.</text>
</comment>
<proteinExistence type="predicted"/>
<evidence type="ECO:0000313" key="5">
    <source>
        <dbReference type="EMBL" id="GHF32387.1"/>
    </source>
</evidence>
<keyword evidence="2" id="KW-0560">Oxidoreductase</keyword>
<feature type="binding site" evidence="3">
    <location>
        <begin position="34"/>
        <end position="35"/>
    </location>
    <ligand>
        <name>FAD</name>
        <dbReference type="ChEBI" id="CHEBI:57692"/>
    </ligand>
</feature>
<evidence type="ECO:0000256" key="1">
    <source>
        <dbReference type="ARBA" id="ARBA00001974"/>
    </source>
</evidence>
<evidence type="ECO:0000259" key="4">
    <source>
        <dbReference type="Pfam" id="PF01593"/>
    </source>
</evidence>
<feature type="domain" description="Amine oxidase" evidence="4">
    <location>
        <begin position="14"/>
        <end position="82"/>
    </location>
</feature>
<comment type="cofactor">
    <cofactor evidence="1">
        <name>FAD</name>
        <dbReference type="ChEBI" id="CHEBI:57692"/>
    </cofactor>
</comment>
<evidence type="ECO:0000256" key="2">
    <source>
        <dbReference type="ARBA" id="ARBA00023002"/>
    </source>
</evidence>
<evidence type="ECO:0000256" key="3">
    <source>
        <dbReference type="PIRSR" id="PIRSR601613-1"/>
    </source>
</evidence>
<dbReference type="PRINTS" id="PR00757">
    <property type="entry name" value="AMINEOXDASEF"/>
</dbReference>
<feature type="domain" description="Amine oxidase" evidence="4">
    <location>
        <begin position="135"/>
        <end position="422"/>
    </location>
</feature>
<reference evidence="5" key="1">
    <citation type="journal article" date="2014" name="Int. J. Syst. Evol. Microbiol.">
        <title>Complete genome sequence of Corynebacterium casei LMG S-19264T (=DSM 44701T), isolated from a smear-ripened cheese.</title>
        <authorList>
            <consortium name="US DOE Joint Genome Institute (JGI-PGF)"/>
            <person name="Walter F."/>
            <person name="Albersmeier A."/>
            <person name="Kalinowski J."/>
            <person name="Ruckert C."/>
        </authorList>
    </citation>
    <scope>NUCLEOTIDE SEQUENCE</scope>
    <source>
        <strain evidence="5">JCM 4059</strain>
    </source>
</reference>
<dbReference type="SUPFAM" id="SSF51905">
    <property type="entry name" value="FAD/NAD(P)-binding domain"/>
    <property type="match status" value="1"/>
</dbReference>
<name>A0A919E9S5_9ACTN</name>
<dbReference type="Proteomes" id="UP000638313">
    <property type="component" value="Unassembled WGS sequence"/>
</dbReference>
<evidence type="ECO:0000313" key="6">
    <source>
        <dbReference type="Proteomes" id="UP000638313"/>
    </source>
</evidence>
<dbReference type="PANTHER" id="PTHR10742:SF410">
    <property type="entry name" value="LYSINE-SPECIFIC HISTONE DEMETHYLASE 2"/>
    <property type="match status" value="1"/>
</dbReference>
<feature type="binding site" evidence="3">
    <location>
        <position position="203"/>
    </location>
    <ligand>
        <name>FAD</name>
        <dbReference type="ChEBI" id="CHEBI:57692"/>
    </ligand>
</feature>
<dbReference type="GO" id="GO:0016491">
    <property type="term" value="F:oxidoreductase activity"/>
    <property type="evidence" value="ECO:0007669"/>
    <property type="project" value="UniProtKB-KW"/>
</dbReference>
<dbReference type="Pfam" id="PF01593">
    <property type="entry name" value="Amino_oxidase"/>
    <property type="match status" value="2"/>
</dbReference>
<dbReference type="RefSeq" id="WP_190128352.1">
    <property type="nucleotide sequence ID" value="NZ_BNBD01000002.1"/>
</dbReference>
<dbReference type="InterPro" id="IPR002937">
    <property type="entry name" value="Amino_oxidase"/>
</dbReference>
<protein>
    <submittedName>
        <fullName evidence="5">Amine oxidase</fullName>
    </submittedName>
</protein>
<reference evidence="5" key="2">
    <citation type="submission" date="2020-09" db="EMBL/GenBank/DDBJ databases">
        <authorList>
            <person name="Sun Q."/>
            <person name="Ohkuma M."/>
        </authorList>
    </citation>
    <scope>NUCLEOTIDE SEQUENCE</scope>
    <source>
        <strain evidence="5">JCM 4059</strain>
    </source>
</reference>
<dbReference type="EMBL" id="BNBD01000002">
    <property type="protein sequence ID" value="GHF32387.1"/>
    <property type="molecule type" value="Genomic_DNA"/>
</dbReference>
<dbReference type="PANTHER" id="PTHR10742">
    <property type="entry name" value="FLAVIN MONOAMINE OXIDASE"/>
    <property type="match status" value="1"/>
</dbReference>
<organism evidence="5 6">
    <name type="scientific">Streptomyces mashuensis</name>
    <dbReference type="NCBI Taxonomy" id="33904"/>
    <lineage>
        <taxon>Bacteria</taxon>
        <taxon>Bacillati</taxon>
        <taxon>Actinomycetota</taxon>
        <taxon>Actinomycetes</taxon>
        <taxon>Kitasatosporales</taxon>
        <taxon>Streptomycetaceae</taxon>
        <taxon>Streptomyces</taxon>
    </lineage>
</organism>
<dbReference type="Gene3D" id="3.50.50.60">
    <property type="entry name" value="FAD/NAD(P)-binding domain"/>
    <property type="match status" value="1"/>
</dbReference>
<sequence>MRTQATTLVVGAGVAGLAAARELVRGGHTVTVLEARDRVGGRVWSEVWDGVTVDLGASWIHGVTGNPLTALAEEAGARTVVFNAGTLAVAAPSVVFGPDGERLGPDAVARRAAGRTAAYERAAHAEATGPTCSVADVVPDPEALAHVSRITEDDWGAGAAELALWGLRLGEDFEGDEAVFPGGYQQLAEHLARGLDVRTGHPVTRIEHGTGGVTVHAAGRAFPAGRVVVTVPLGVLKSGAVAFDPPLPDGKRGAVDRLGMGVYDKLFLRFPHAFWPDGGGSGSDVMAFDGTPDGEFAYWFDLRRVTGAPVLVNLCGGPVARRMERLGDAALVRAALDRLRTAFGAAAVPDPVAHRRTRWAADPWARGSYSYPATTTRPGDHELLAEPVSDRVFFAGEATTAGHSSTVHGALLSGLREARRILG</sequence>